<feature type="compositionally biased region" description="Basic and acidic residues" evidence="1">
    <location>
        <begin position="1"/>
        <end position="13"/>
    </location>
</feature>
<protein>
    <submittedName>
        <fullName evidence="2">Uncharacterized protein</fullName>
    </submittedName>
</protein>
<feature type="region of interest" description="Disordered" evidence="1">
    <location>
        <begin position="1"/>
        <end position="25"/>
    </location>
</feature>
<proteinExistence type="predicted"/>
<evidence type="ECO:0000313" key="2">
    <source>
        <dbReference type="EMBL" id="GAA1720077.1"/>
    </source>
</evidence>
<sequence length="110" mass="11923">MSTEAADAHEPCHSGRMTTAEPLRSTNLRELMRDTVNLARAGEHRARRVTIGPRSGIVTPHHSPDGELDAADLAAQVWAIGHDEPSDTGTYTEGYYTHQGVPHIVYAPAP</sequence>
<keyword evidence="3" id="KW-1185">Reference proteome</keyword>
<comment type="caution">
    <text evidence="2">The sequence shown here is derived from an EMBL/GenBank/DDBJ whole genome shotgun (WGS) entry which is preliminary data.</text>
</comment>
<dbReference type="Proteomes" id="UP001500383">
    <property type="component" value="Unassembled WGS sequence"/>
</dbReference>
<accession>A0ABN2J8D8</accession>
<gene>
    <name evidence="2" type="ORF">GCM10009831_32720</name>
</gene>
<evidence type="ECO:0000313" key="3">
    <source>
        <dbReference type="Proteomes" id="UP001500383"/>
    </source>
</evidence>
<dbReference type="EMBL" id="BAAAQG010000022">
    <property type="protein sequence ID" value="GAA1720077.1"/>
    <property type="molecule type" value="Genomic_DNA"/>
</dbReference>
<reference evidence="2 3" key="1">
    <citation type="journal article" date="2019" name="Int. J. Syst. Evol. Microbiol.">
        <title>The Global Catalogue of Microorganisms (GCM) 10K type strain sequencing project: providing services to taxonomists for standard genome sequencing and annotation.</title>
        <authorList>
            <consortium name="The Broad Institute Genomics Platform"/>
            <consortium name="The Broad Institute Genome Sequencing Center for Infectious Disease"/>
            <person name="Wu L."/>
            <person name="Ma J."/>
        </authorList>
    </citation>
    <scope>NUCLEOTIDE SEQUENCE [LARGE SCALE GENOMIC DNA]</scope>
    <source>
        <strain evidence="2 3">JCM 16002</strain>
    </source>
</reference>
<evidence type="ECO:0000256" key="1">
    <source>
        <dbReference type="SAM" id="MobiDB-lite"/>
    </source>
</evidence>
<organism evidence="2 3">
    <name type="scientific">Dietzia cercidiphylli</name>
    <dbReference type="NCBI Taxonomy" id="498199"/>
    <lineage>
        <taxon>Bacteria</taxon>
        <taxon>Bacillati</taxon>
        <taxon>Actinomycetota</taxon>
        <taxon>Actinomycetes</taxon>
        <taxon>Mycobacteriales</taxon>
        <taxon>Dietziaceae</taxon>
        <taxon>Dietzia</taxon>
    </lineage>
</organism>
<name>A0ABN2J8D8_9ACTN</name>